<evidence type="ECO:0000313" key="5">
    <source>
        <dbReference type="EMBL" id="SVE06477.1"/>
    </source>
</evidence>
<comment type="similarity">
    <text evidence="1">Belongs to the bacterial ribosomal protein bS21 family.</text>
</comment>
<feature type="region of interest" description="Disordered" evidence="4">
    <location>
        <begin position="52"/>
        <end position="81"/>
    </location>
</feature>
<proteinExistence type="inferred from homology"/>
<dbReference type="GO" id="GO:0006412">
    <property type="term" value="P:translation"/>
    <property type="evidence" value="ECO:0007669"/>
    <property type="project" value="InterPro"/>
</dbReference>
<keyword evidence="2" id="KW-0689">Ribosomal protein</keyword>
<evidence type="ECO:0008006" key="6">
    <source>
        <dbReference type="Google" id="ProtNLM"/>
    </source>
</evidence>
<dbReference type="InterPro" id="IPR001911">
    <property type="entry name" value="Ribosomal_bS21"/>
</dbReference>
<gene>
    <name evidence="5" type="ORF">METZ01_LOCUS459331</name>
</gene>
<dbReference type="InterPro" id="IPR038380">
    <property type="entry name" value="Ribosomal_bS21_sf"/>
</dbReference>
<name>A0A383AF88_9ZZZZ</name>
<organism evidence="5">
    <name type="scientific">marine metagenome</name>
    <dbReference type="NCBI Taxonomy" id="408172"/>
    <lineage>
        <taxon>unclassified sequences</taxon>
        <taxon>metagenomes</taxon>
        <taxon>ecological metagenomes</taxon>
    </lineage>
</organism>
<protein>
    <recommendedName>
        <fullName evidence="6">30S ribosomal protein S21</fullName>
    </recommendedName>
</protein>
<reference evidence="5" key="1">
    <citation type="submission" date="2018-05" db="EMBL/GenBank/DDBJ databases">
        <authorList>
            <person name="Lanie J.A."/>
            <person name="Ng W.-L."/>
            <person name="Kazmierczak K.M."/>
            <person name="Andrzejewski T.M."/>
            <person name="Davidsen T.M."/>
            <person name="Wayne K.J."/>
            <person name="Tettelin H."/>
            <person name="Glass J.I."/>
            <person name="Rusch D."/>
            <person name="Podicherti R."/>
            <person name="Tsui H.-C.T."/>
            <person name="Winkler M.E."/>
        </authorList>
    </citation>
    <scope>NUCLEOTIDE SEQUENCE</scope>
</reference>
<evidence type="ECO:0000256" key="4">
    <source>
        <dbReference type="SAM" id="MobiDB-lite"/>
    </source>
</evidence>
<keyword evidence="3" id="KW-0687">Ribonucleoprotein</keyword>
<accession>A0A383AF88</accession>
<dbReference type="EMBL" id="UINC01191709">
    <property type="protein sequence ID" value="SVE06477.1"/>
    <property type="molecule type" value="Genomic_DNA"/>
</dbReference>
<dbReference type="GO" id="GO:0003735">
    <property type="term" value="F:structural constituent of ribosome"/>
    <property type="evidence" value="ECO:0007669"/>
    <property type="project" value="InterPro"/>
</dbReference>
<feature type="compositionally biased region" description="Basic and acidic residues" evidence="4">
    <location>
        <begin position="54"/>
        <end position="71"/>
    </location>
</feature>
<dbReference type="GO" id="GO:0005840">
    <property type="term" value="C:ribosome"/>
    <property type="evidence" value="ECO:0007669"/>
    <property type="project" value="UniProtKB-KW"/>
</dbReference>
<sequence>MSKSIVRISVKNKNNNNFRTLQVFKNKVNDEGIIQDLKKKDYYVKPSLAKRLKRENAKKQRTKDLNRDIKNALKSQNDLFS</sequence>
<dbReference type="Gene3D" id="1.20.5.1150">
    <property type="entry name" value="Ribosomal protein S8"/>
    <property type="match status" value="1"/>
</dbReference>
<dbReference type="NCBIfam" id="TIGR00030">
    <property type="entry name" value="S21p"/>
    <property type="match status" value="1"/>
</dbReference>
<evidence type="ECO:0000256" key="2">
    <source>
        <dbReference type="ARBA" id="ARBA00022980"/>
    </source>
</evidence>
<dbReference type="GO" id="GO:1990904">
    <property type="term" value="C:ribonucleoprotein complex"/>
    <property type="evidence" value="ECO:0007669"/>
    <property type="project" value="UniProtKB-KW"/>
</dbReference>
<dbReference type="AlphaFoldDB" id="A0A383AF88"/>
<dbReference type="Pfam" id="PF01165">
    <property type="entry name" value="Ribosomal_S21"/>
    <property type="match status" value="1"/>
</dbReference>
<evidence type="ECO:0000256" key="1">
    <source>
        <dbReference type="ARBA" id="ARBA00006640"/>
    </source>
</evidence>
<evidence type="ECO:0000256" key="3">
    <source>
        <dbReference type="ARBA" id="ARBA00023274"/>
    </source>
</evidence>